<feature type="coiled-coil region" evidence="1">
    <location>
        <begin position="253"/>
        <end position="322"/>
    </location>
</feature>
<organism evidence="3 4">
    <name type="scientific">Gibberella zeae</name>
    <name type="common">Wheat head blight fungus</name>
    <name type="synonym">Fusarium graminearum</name>
    <dbReference type="NCBI Taxonomy" id="5518"/>
    <lineage>
        <taxon>Eukaryota</taxon>
        <taxon>Fungi</taxon>
        <taxon>Dikarya</taxon>
        <taxon>Ascomycota</taxon>
        <taxon>Pezizomycotina</taxon>
        <taxon>Sordariomycetes</taxon>
        <taxon>Hypocreomycetidae</taxon>
        <taxon>Hypocreales</taxon>
        <taxon>Nectriaceae</taxon>
        <taxon>Fusarium</taxon>
    </lineage>
</organism>
<gene>
    <name evidence="3" type="ORF">MDCFG202_LOCUS495239</name>
</gene>
<evidence type="ECO:0000256" key="2">
    <source>
        <dbReference type="SAM" id="MobiDB-lite"/>
    </source>
</evidence>
<feature type="coiled-coil region" evidence="1">
    <location>
        <begin position="81"/>
        <end position="108"/>
    </location>
</feature>
<accession>A0A9N8WX72</accession>
<evidence type="ECO:0000313" key="3">
    <source>
        <dbReference type="EMBL" id="CAG2003906.1"/>
    </source>
</evidence>
<feature type="region of interest" description="Disordered" evidence="2">
    <location>
        <begin position="1"/>
        <end position="57"/>
    </location>
</feature>
<protein>
    <submittedName>
        <fullName evidence="3">Uncharacterized protein</fullName>
    </submittedName>
</protein>
<keyword evidence="1" id="KW-0175">Coiled coil</keyword>
<sequence length="368" mass="42367">MMSPLLQPFQLQDSESKNEESRIDYGQDLPDYSTPPQHECPPTPHPQTSPIPDAQQVEPITSSGYEPILDVFPTYDSFDSSLDMQERLKELRRELEVLKSTVDWMQSVQDTQNKAISRLLLLQRQTFSAARVEEMAGVKLEPSDVRLVPKQSDAYTWHYQREVEYLFSKELDDHEPEAYRKLCREVGISFYAVPLTKGDVAGGHPRSGSPSPYGVPIFDETMSEQGGANNDAHLLERQLSMMETSAAYDAATRMQLQNNIWILEQANERIRQETQQQRQDATDHRNFFYRLLEAIDQLNSTVSDIRQENERIMQETQQQRQDATDHGHFPYGLLEAMDQLNATVSDIRQQYITTVNLSMFPKDQGQLF</sequence>
<proteinExistence type="predicted"/>
<dbReference type="EMBL" id="CAJPIJ010000179">
    <property type="protein sequence ID" value="CAG2003906.1"/>
    <property type="molecule type" value="Genomic_DNA"/>
</dbReference>
<evidence type="ECO:0000256" key="1">
    <source>
        <dbReference type="SAM" id="Coils"/>
    </source>
</evidence>
<name>A0A9N8WX72_GIBZA</name>
<evidence type="ECO:0000313" key="4">
    <source>
        <dbReference type="Proteomes" id="UP000746612"/>
    </source>
</evidence>
<feature type="compositionally biased region" description="Pro residues" evidence="2">
    <location>
        <begin position="38"/>
        <end position="49"/>
    </location>
</feature>
<feature type="compositionally biased region" description="Basic and acidic residues" evidence="2">
    <location>
        <begin position="14"/>
        <end position="25"/>
    </location>
</feature>
<dbReference type="AlphaFoldDB" id="A0A9N8WX72"/>
<dbReference type="Proteomes" id="UP000746612">
    <property type="component" value="Unassembled WGS sequence"/>
</dbReference>
<comment type="caution">
    <text evidence="3">The sequence shown here is derived from an EMBL/GenBank/DDBJ whole genome shotgun (WGS) entry which is preliminary data.</text>
</comment>
<reference evidence="3" key="1">
    <citation type="submission" date="2021-03" db="EMBL/GenBank/DDBJ databases">
        <authorList>
            <person name="Alouane T."/>
            <person name="Langin T."/>
            <person name="Bonhomme L."/>
        </authorList>
    </citation>
    <scope>NUCLEOTIDE SEQUENCE</scope>
    <source>
        <strain evidence="3">MDC_Fg202</strain>
    </source>
</reference>